<reference evidence="2" key="1">
    <citation type="submission" date="2021-02" db="EMBL/GenBank/DDBJ databases">
        <authorList>
            <person name="Palmer J.M."/>
        </authorList>
    </citation>
    <scope>NUCLEOTIDE SEQUENCE</scope>
    <source>
        <strain evidence="2">SCRP23</strain>
    </source>
</reference>
<organism evidence="2 3">
    <name type="scientific">Phytophthora boehmeriae</name>
    <dbReference type="NCBI Taxonomy" id="109152"/>
    <lineage>
        <taxon>Eukaryota</taxon>
        <taxon>Sar</taxon>
        <taxon>Stramenopiles</taxon>
        <taxon>Oomycota</taxon>
        <taxon>Peronosporomycetes</taxon>
        <taxon>Peronosporales</taxon>
        <taxon>Peronosporaceae</taxon>
        <taxon>Phytophthora</taxon>
    </lineage>
</organism>
<sequence>MKKEVKEKSGDVIKDAVYTMCGRGVPLRIWRLQKCDWSSAFDEGNGVGGRATTQWQDGAPRCQRGPRPATAAEPRASTNSIQKTSASVITVGKELCLHLTHTAY</sequence>
<accession>A0A8T1WMX5</accession>
<dbReference type="Proteomes" id="UP000693981">
    <property type="component" value="Unassembled WGS sequence"/>
</dbReference>
<evidence type="ECO:0000256" key="1">
    <source>
        <dbReference type="SAM" id="MobiDB-lite"/>
    </source>
</evidence>
<dbReference type="AlphaFoldDB" id="A0A8T1WMX5"/>
<evidence type="ECO:0000313" key="2">
    <source>
        <dbReference type="EMBL" id="KAG7395362.1"/>
    </source>
</evidence>
<gene>
    <name evidence="2" type="ORF">PHYBOEH_003924</name>
</gene>
<name>A0A8T1WMX5_9STRA</name>
<evidence type="ECO:0000313" key="3">
    <source>
        <dbReference type="Proteomes" id="UP000693981"/>
    </source>
</evidence>
<keyword evidence="3" id="KW-1185">Reference proteome</keyword>
<comment type="caution">
    <text evidence="2">The sequence shown here is derived from an EMBL/GenBank/DDBJ whole genome shotgun (WGS) entry which is preliminary data.</text>
</comment>
<feature type="region of interest" description="Disordered" evidence="1">
    <location>
        <begin position="45"/>
        <end position="81"/>
    </location>
</feature>
<proteinExistence type="predicted"/>
<protein>
    <submittedName>
        <fullName evidence="2">Uncharacterized protein</fullName>
    </submittedName>
</protein>
<dbReference type="EMBL" id="JAGDFL010000211">
    <property type="protein sequence ID" value="KAG7395362.1"/>
    <property type="molecule type" value="Genomic_DNA"/>
</dbReference>